<dbReference type="InterPro" id="IPR016186">
    <property type="entry name" value="C-type_lectin-like/link_sf"/>
</dbReference>
<protein>
    <submittedName>
        <fullName evidence="1">Collectin-11</fullName>
    </submittedName>
</protein>
<dbReference type="SUPFAM" id="SSF56436">
    <property type="entry name" value="C-type lectin-like"/>
    <property type="match status" value="1"/>
</dbReference>
<evidence type="ECO:0000313" key="2">
    <source>
        <dbReference type="Proteomes" id="UP000735302"/>
    </source>
</evidence>
<dbReference type="AlphaFoldDB" id="A0AAV3Z582"/>
<sequence length="120" mass="13865">MMMKVVLVMLMMGGGDDNEDKHYRSKIHRNRIYALVTKNVQFDLRLREKNARCKSIGGYLVEFDDLDEQNFVAKFILSSAAGGDLVFIGAIDVESEGKFVPYNTKKPLTYLKWKRWNPDN</sequence>
<keyword evidence="2" id="KW-1185">Reference proteome</keyword>
<dbReference type="Gene3D" id="3.10.100.10">
    <property type="entry name" value="Mannose-Binding Protein A, subunit A"/>
    <property type="match status" value="1"/>
</dbReference>
<dbReference type="InterPro" id="IPR016187">
    <property type="entry name" value="CTDL_fold"/>
</dbReference>
<comment type="caution">
    <text evidence="1">The sequence shown here is derived from an EMBL/GenBank/DDBJ whole genome shotgun (WGS) entry which is preliminary data.</text>
</comment>
<dbReference type="Proteomes" id="UP000735302">
    <property type="component" value="Unassembled WGS sequence"/>
</dbReference>
<proteinExistence type="predicted"/>
<evidence type="ECO:0000313" key="1">
    <source>
        <dbReference type="EMBL" id="GFN91020.1"/>
    </source>
</evidence>
<gene>
    <name evidence="1" type="ORF">PoB_001752600</name>
</gene>
<name>A0AAV3Z582_9GAST</name>
<dbReference type="EMBL" id="BLXT01002086">
    <property type="protein sequence ID" value="GFN91020.1"/>
    <property type="molecule type" value="Genomic_DNA"/>
</dbReference>
<dbReference type="CDD" id="cd00037">
    <property type="entry name" value="CLECT"/>
    <property type="match status" value="1"/>
</dbReference>
<reference evidence="1 2" key="1">
    <citation type="journal article" date="2021" name="Elife">
        <title>Chloroplast acquisition without the gene transfer in kleptoplastic sea slugs, Plakobranchus ocellatus.</title>
        <authorList>
            <person name="Maeda T."/>
            <person name="Takahashi S."/>
            <person name="Yoshida T."/>
            <person name="Shimamura S."/>
            <person name="Takaki Y."/>
            <person name="Nagai Y."/>
            <person name="Toyoda A."/>
            <person name="Suzuki Y."/>
            <person name="Arimoto A."/>
            <person name="Ishii H."/>
            <person name="Satoh N."/>
            <person name="Nishiyama T."/>
            <person name="Hasebe M."/>
            <person name="Maruyama T."/>
            <person name="Minagawa J."/>
            <person name="Obokata J."/>
            <person name="Shigenobu S."/>
        </authorList>
    </citation>
    <scope>NUCLEOTIDE SEQUENCE [LARGE SCALE GENOMIC DNA]</scope>
</reference>
<organism evidence="1 2">
    <name type="scientific">Plakobranchus ocellatus</name>
    <dbReference type="NCBI Taxonomy" id="259542"/>
    <lineage>
        <taxon>Eukaryota</taxon>
        <taxon>Metazoa</taxon>
        <taxon>Spiralia</taxon>
        <taxon>Lophotrochozoa</taxon>
        <taxon>Mollusca</taxon>
        <taxon>Gastropoda</taxon>
        <taxon>Heterobranchia</taxon>
        <taxon>Euthyneura</taxon>
        <taxon>Panpulmonata</taxon>
        <taxon>Sacoglossa</taxon>
        <taxon>Placobranchoidea</taxon>
        <taxon>Plakobranchidae</taxon>
        <taxon>Plakobranchus</taxon>
    </lineage>
</organism>
<accession>A0AAV3Z582</accession>